<accession>S7RHQ5</accession>
<evidence type="ECO:0000313" key="2">
    <source>
        <dbReference type="EMBL" id="EPQ52124.1"/>
    </source>
</evidence>
<dbReference type="AlphaFoldDB" id="S7RHQ5"/>
<dbReference type="HOGENOM" id="CLU_038181_2_1_1"/>
<organism evidence="2 3">
    <name type="scientific">Gloeophyllum trabeum (strain ATCC 11539 / FP-39264 / Madison 617)</name>
    <name type="common">Brown rot fungus</name>
    <dbReference type="NCBI Taxonomy" id="670483"/>
    <lineage>
        <taxon>Eukaryota</taxon>
        <taxon>Fungi</taxon>
        <taxon>Dikarya</taxon>
        <taxon>Basidiomycota</taxon>
        <taxon>Agaricomycotina</taxon>
        <taxon>Agaricomycetes</taxon>
        <taxon>Gloeophyllales</taxon>
        <taxon>Gloeophyllaceae</taxon>
        <taxon>Gloeophyllum</taxon>
    </lineage>
</organism>
<gene>
    <name evidence="2" type="ORF">GLOTRDRAFT_132239</name>
</gene>
<dbReference type="GeneID" id="19302456"/>
<dbReference type="Proteomes" id="UP000030669">
    <property type="component" value="Unassembled WGS sequence"/>
</dbReference>
<feature type="domain" description="DUF6532" evidence="1">
    <location>
        <begin position="17"/>
        <end position="67"/>
    </location>
</feature>
<dbReference type="KEGG" id="gtr:GLOTRDRAFT_132239"/>
<protein>
    <recommendedName>
        <fullName evidence="1">DUF6532 domain-containing protein</fullName>
    </recommendedName>
</protein>
<dbReference type="RefSeq" id="XP_007869312.1">
    <property type="nucleotide sequence ID" value="XM_007871121.1"/>
</dbReference>
<dbReference type="InterPro" id="IPR045341">
    <property type="entry name" value="DUF6532"/>
</dbReference>
<keyword evidence="3" id="KW-1185">Reference proteome</keyword>
<proteinExistence type="predicted"/>
<dbReference type="OrthoDB" id="3268553at2759"/>
<evidence type="ECO:0000313" key="3">
    <source>
        <dbReference type="Proteomes" id="UP000030669"/>
    </source>
</evidence>
<dbReference type="STRING" id="670483.S7RHQ5"/>
<dbReference type="EMBL" id="KB469308">
    <property type="protein sequence ID" value="EPQ52124.1"/>
    <property type="molecule type" value="Genomic_DNA"/>
</dbReference>
<feature type="non-terminal residue" evidence="2">
    <location>
        <position position="1"/>
    </location>
</feature>
<dbReference type="Pfam" id="PF20149">
    <property type="entry name" value="DUF6532"/>
    <property type="match status" value="1"/>
</dbReference>
<evidence type="ECO:0000259" key="1">
    <source>
        <dbReference type="Pfam" id="PF20149"/>
    </source>
</evidence>
<name>S7RHQ5_GLOTA</name>
<reference evidence="2 3" key="1">
    <citation type="journal article" date="2012" name="Science">
        <title>The Paleozoic origin of enzymatic lignin decomposition reconstructed from 31 fungal genomes.</title>
        <authorList>
            <person name="Floudas D."/>
            <person name="Binder M."/>
            <person name="Riley R."/>
            <person name="Barry K."/>
            <person name="Blanchette R.A."/>
            <person name="Henrissat B."/>
            <person name="Martinez A.T."/>
            <person name="Otillar R."/>
            <person name="Spatafora J.W."/>
            <person name="Yadav J.S."/>
            <person name="Aerts A."/>
            <person name="Benoit I."/>
            <person name="Boyd A."/>
            <person name="Carlson A."/>
            <person name="Copeland A."/>
            <person name="Coutinho P.M."/>
            <person name="de Vries R.P."/>
            <person name="Ferreira P."/>
            <person name="Findley K."/>
            <person name="Foster B."/>
            <person name="Gaskell J."/>
            <person name="Glotzer D."/>
            <person name="Gorecki P."/>
            <person name="Heitman J."/>
            <person name="Hesse C."/>
            <person name="Hori C."/>
            <person name="Igarashi K."/>
            <person name="Jurgens J.A."/>
            <person name="Kallen N."/>
            <person name="Kersten P."/>
            <person name="Kohler A."/>
            <person name="Kuees U."/>
            <person name="Kumar T.K.A."/>
            <person name="Kuo A."/>
            <person name="LaButti K."/>
            <person name="Larrondo L.F."/>
            <person name="Lindquist E."/>
            <person name="Ling A."/>
            <person name="Lombard V."/>
            <person name="Lucas S."/>
            <person name="Lundell T."/>
            <person name="Martin R."/>
            <person name="McLaughlin D.J."/>
            <person name="Morgenstern I."/>
            <person name="Morin E."/>
            <person name="Murat C."/>
            <person name="Nagy L.G."/>
            <person name="Nolan M."/>
            <person name="Ohm R.A."/>
            <person name="Patyshakuliyeva A."/>
            <person name="Rokas A."/>
            <person name="Ruiz-Duenas F.J."/>
            <person name="Sabat G."/>
            <person name="Salamov A."/>
            <person name="Samejima M."/>
            <person name="Schmutz J."/>
            <person name="Slot J.C."/>
            <person name="St John F."/>
            <person name="Stenlid J."/>
            <person name="Sun H."/>
            <person name="Sun S."/>
            <person name="Syed K."/>
            <person name="Tsang A."/>
            <person name="Wiebenga A."/>
            <person name="Young D."/>
            <person name="Pisabarro A."/>
            <person name="Eastwood D.C."/>
            <person name="Martin F."/>
            <person name="Cullen D."/>
            <person name="Grigoriev I.V."/>
            <person name="Hibbett D.S."/>
        </authorList>
    </citation>
    <scope>NUCLEOTIDE SEQUENCE [LARGE SCALE GENOMIC DNA]</scope>
    <source>
        <strain evidence="2 3">ATCC 11539</strain>
    </source>
</reference>
<sequence length="127" mass="14029">YFSEKVAFNVGGRRKSGFGIPLVTIALVLTAVQCALDEWATGQRSGVEFSEKTYGPVFEHHLSKLDTLKEKMADMEIVERIQSQLLDGARDFAKVPGEDCKASSGFDETELENMRREWAAAVAGVEN</sequence>